<protein>
    <submittedName>
        <fullName evidence="1">Uncharacterized protein</fullName>
    </submittedName>
</protein>
<proteinExistence type="predicted"/>
<evidence type="ECO:0000313" key="1">
    <source>
        <dbReference type="EMBL" id="KAE8670867.1"/>
    </source>
</evidence>
<evidence type="ECO:0000313" key="2">
    <source>
        <dbReference type="Proteomes" id="UP000436088"/>
    </source>
</evidence>
<accession>A0A6A2YCN8</accession>
<dbReference type="Proteomes" id="UP000436088">
    <property type="component" value="Unassembled WGS sequence"/>
</dbReference>
<organism evidence="1 2">
    <name type="scientific">Hibiscus syriacus</name>
    <name type="common">Rose of Sharon</name>
    <dbReference type="NCBI Taxonomy" id="106335"/>
    <lineage>
        <taxon>Eukaryota</taxon>
        <taxon>Viridiplantae</taxon>
        <taxon>Streptophyta</taxon>
        <taxon>Embryophyta</taxon>
        <taxon>Tracheophyta</taxon>
        <taxon>Spermatophyta</taxon>
        <taxon>Magnoliopsida</taxon>
        <taxon>eudicotyledons</taxon>
        <taxon>Gunneridae</taxon>
        <taxon>Pentapetalae</taxon>
        <taxon>rosids</taxon>
        <taxon>malvids</taxon>
        <taxon>Malvales</taxon>
        <taxon>Malvaceae</taxon>
        <taxon>Malvoideae</taxon>
        <taxon>Hibiscus</taxon>
    </lineage>
</organism>
<keyword evidence="2" id="KW-1185">Reference proteome</keyword>
<dbReference type="AlphaFoldDB" id="A0A6A2YCN8"/>
<dbReference type="EMBL" id="VEPZ02001492">
    <property type="protein sequence ID" value="KAE8670867.1"/>
    <property type="molecule type" value="Genomic_DNA"/>
</dbReference>
<reference evidence="1" key="1">
    <citation type="submission" date="2019-09" db="EMBL/GenBank/DDBJ databases">
        <title>Draft genome information of white flower Hibiscus syriacus.</title>
        <authorList>
            <person name="Kim Y.-M."/>
        </authorList>
    </citation>
    <scope>NUCLEOTIDE SEQUENCE [LARGE SCALE GENOMIC DNA]</scope>
    <source>
        <strain evidence="1">YM2019G1</strain>
    </source>
</reference>
<comment type="caution">
    <text evidence="1">The sequence shown here is derived from an EMBL/GenBank/DDBJ whole genome shotgun (WGS) entry which is preliminary data.</text>
</comment>
<sequence length="71" mass="7897">MTIEKLTGTEDGGMMRTLCGDTEDKMISQPIDGSRLCGEVHDTFLEMSRTSIRLLSFLPGSNPGRNFPYLK</sequence>
<gene>
    <name evidence="1" type="ORF">F3Y22_tig00112047pilonHSYRG00015</name>
</gene>
<name>A0A6A2YCN8_HIBSY</name>